<dbReference type="PANTHER" id="PTHR43781">
    <property type="entry name" value="SACCHAROPINE DEHYDROGENASE"/>
    <property type="match status" value="1"/>
</dbReference>
<evidence type="ECO:0000313" key="2">
    <source>
        <dbReference type="EMBL" id="MBB6339881.1"/>
    </source>
</evidence>
<dbReference type="PANTHER" id="PTHR43781:SF1">
    <property type="entry name" value="SACCHAROPINE DEHYDROGENASE"/>
    <property type="match status" value="1"/>
</dbReference>
<dbReference type="RefSeq" id="WP_184679591.1">
    <property type="nucleotide sequence ID" value="NZ_JACHLL010000001.1"/>
</dbReference>
<evidence type="ECO:0000259" key="1">
    <source>
        <dbReference type="Pfam" id="PF03435"/>
    </source>
</evidence>
<reference evidence="2 3" key="1">
    <citation type="submission" date="2020-08" db="EMBL/GenBank/DDBJ databases">
        <title>Functional genomics of gut bacteria from endangered species of beetles.</title>
        <authorList>
            <person name="Carlos-Shanley C."/>
        </authorList>
    </citation>
    <scope>NUCLEOTIDE SEQUENCE [LARGE SCALE GENOMIC DNA]</scope>
    <source>
        <strain evidence="2 3">S00202</strain>
    </source>
</reference>
<dbReference type="Gene3D" id="3.40.50.720">
    <property type="entry name" value="NAD(P)-binding Rossmann-like Domain"/>
    <property type="match status" value="1"/>
</dbReference>
<organism evidence="2 3">
    <name type="scientific">Pseudomonas fluvialis</name>
    <dbReference type="NCBI Taxonomy" id="1793966"/>
    <lineage>
        <taxon>Bacteria</taxon>
        <taxon>Pseudomonadati</taxon>
        <taxon>Pseudomonadota</taxon>
        <taxon>Gammaproteobacteria</taxon>
        <taxon>Pseudomonadales</taxon>
        <taxon>Pseudomonadaceae</taxon>
        <taxon>Pseudomonas</taxon>
    </lineage>
</organism>
<proteinExistence type="predicted"/>
<sequence>MAKQHWLIYGANGYTAHLLAEEAVRQGLTPILAGRDPAGVQALATRLGLSARIFDLNTPTQVAEQLADIAVVAHCAGPFSATSAPMIEACLASKTHYVDITGEIGVFQAAQARDAQARDAGIVLLPGSGFDVIPTDCVAACLKDALPDATHLCLGFDTGSGLSPGTAKTSVEGLKLGGQIRQDGQIISVPMAHHGRDIDFGRGLKHAATIPWGDVATALYSTGIANISVYLPLPAPMAWLLRLLDPLRPLLGKPGVQRWLKGQVAKRIKGPSASARQHLPTWVWGEARNAAGVIRTARLTTGNGYDVTVYGVLMSVRHLLDYQGPGGYFTPSKLLGSRCIEQLPGCASIVIS</sequence>
<name>A0A7X0BQV7_9PSED</name>
<dbReference type="Proteomes" id="UP000557193">
    <property type="component" value="Unassembled WGS sequence"/>
</dbReference>
<dbReference type="InterPro" id="IPR036291">
    <property type="entry name" value="NAD(P)-bd_dom_sf"/>
</dbReference>
<dbReference type="SUPFAM" id="SSF51735">
    <property type="entry name" value="NAD(P)-binding Rossmann-fold domains"/>
    <property type="match status" value="1"/>
</dbReference>
<protein>
    <submittedName>
        <fullName evidence="2">Short subunit dehydrogenase-like uncharacterized protein</fullName>
    </submittedName>
</protein>
<feature type="domain" description="Saccharopine dehydrogenase NADP binding" evidence="1">
    <location>
        <begin position="7"/>
        <end position="124"/>
    </location>
</feature>
<dbReference type="EMBL" id="JACHLL010000001">
    <property type="protein sequence ID" value="MBB6339881.1"/>
    <property type="molecule type" value="Genomic_DNA"/>
</dbReference>
<dbReference type="Pfam" id="PF03435">
    <property type="entry name" value="Sacchrp_dh_NADP"/>
    <property type="match status" value="1"/>
</dbReference>
<accession>A0A7X0BQV7</accession>
<dbReference type="AlphaFoldDB" id="A0A7X0BQV7"/>
<keyword evidence="3" id="KW-1185">Reference proteome</keyword>
<dbReference type="InterPro" id="IPR005097">
    <property type="entry name" value="Sacchrp_dh_NADP-bd"/>
</dbReference>
<comment type="caution">
    <text evidence="2">The sequence shown here is derived from an EMBL/GenBank/DDBJ whole genome shotgun (WGS) entry which is preliminary data.</text>
</comment>
<gene>
    <name evidence="2" type="ORF">HNP49_000031</name>
</gene>
<evidence type="ECO:0000313" key="3">
    <source>
        <dbReference type="Proteomes" id="UP000557193"/>
    </source>
</evidence>